<gene>
    <name evidence="2" type="ORF">C0Z19_19010</name>
</gene>
<comment type="caution">
    <text evidence="2">The sequence shown here is derived from an EMBL/GenBank/DDBJ whole genome shotgun (WGS) entry which is preliminary data.</text>
</comment>
<dbReference type="Proteomes" id="UP000235347">
    <property type="component" value="Unassembled WGS sequence"/>
</dbReference>
<evidence type="ECO:0000313" key="2">
    <source>
        <dbReference type="EMBL" id="PMS20988.1"/>
    </source>
</evidence>
<sequence length="180" mass="19783">MQTYDIRGVRADARRTRERLQPALLDRLTDAAPRSRAEFDSVQSIDAAGLRETVLRDLAWLLNTTCVLDATQEACYGEVACSVVNYGIAPLAGTCMSEIDARRLEEMLRLAIVRFEPRLLPDSVEVRCIADSAQGGVRHNVLTFEIAASLWGPSGPTPMVIRTDLDLESGVASLHTLAER</sequence>
<dbReference type="PANTHER" id="PTHR38595:SF1">
    <property type="entry name" value="TYPE VI SECRETION SYSTEM COMPONENT TSSE1"/>
    <property type="match status" value="1"/>
</dbReference>
<proteinExistence type="predicted"/>
<dbReference type="PANTHER" id="PTHR38595">
    <property type="entry name" value="CYTOPLASMIC PROTEIN-RELATED"/>
    <property type="match status" value="1"/>
</dbReference>
<dbReference type="EMBL" id="PNYB01000017">
    <property type="protein sequence ID" value="PMS20988.1"/>
    <property type="molecule type" value="Genomic_DNA"/>
</dbReference>
<protein>
    <submittedName>
        <fullName evidence="2">Type VI secretion system baseplate subunit TssE</fullName>
    </submittedName>
</protein>
<dbReference type="AlphaFoldDB" id="A0A2N7VV04"/>
<accession>A0A2N7VV04</accession>
<dbReference type="NCBIfam" id="TIGR03357">
    <property type="entry name" value="VI_zyme"/>
    <property type="match status" value="1"/>
</dbReference>
<name>A0A2N7VV04_9BURK</name>
<dbReference type="SUPFAM" id="SSF160719">
    <property type="entry name" value="gpW/gp25-like"/>
    <property type="match status" value="1"/>
</dbReference>
<evidence type="ECO:0000259" key="1">
    <source>
        <dbReference type="Pfam" id="PF04965"/>
    </source>
</evidence>
<dbReference type="InterPro" id="IPR017737">
    <property type="entry name" value="TssE1-like"/>
</dbReference>
<evidence type="ECO:0000313" key="3">
    <source>
        <dbReference type="Proteomes" id="UP000235347"/>
    </source>
</evidence>
<reference evidence="2 3" key="1">
    <citation type="submission" date="2018-01" db="EMBL/GenBank/DDBJ databases">
        <title>Whole genome analyses suggest that Burkholderia sensu lato contains two further novel genera in the rhizoxinica-symbiotica group Mycetohabitans gen. nov., and Trinickia gen. nov.: implications for the evolution of diazotrophy and nodulation in the Burkholderiaceae.</title>
        <authorList>
            <person name="Estrada-de los Santos P."/>
            <person name="Palmer M."/>
            <person name="Chavez-Ramirez B."/>
            <person name="Beukes C."/>
            <person name="Steenkamp E.T."/>
            <person name="Hirsch A.M."/>
            <person name="Manyaka P."/>
            <person name="Maluk M."/>
            <person name="Lafos M."/>
            <person name="Crook M."/>
            <person name="Gross E."/>
            <person name="Simon M.F."/>
            <person name="Bueno dos Reis Junior F."/>
            <person name="Poole P.S."/>
            <person name="Venter S.N."/>
            <person name="James E.K."/>
        </authorList>
    </citation>
    <scope>NUCLEOTIDE SEQUENCE [LARGE SCALE GENOMIC DNA]</scope>
    <source>
        <strain evidence="2 3">GP25-8</strain>
    </source>
</reference>
<organism evidence="2 3">
    <name type="scientific">Trinickia soli</name>
    <dbReference type="NCBI Taxonomy" id="380675"/>
    <lineage>
        <taxon>Bacteria</taxon>
        <taxon>Pseudomonadati</taxon>
        <taxon>Pseudomonadota</taxon>
        <taxon>Betaproteobacteria</taxon>
        <taxon>Burkholderiales</taxon>
        <taxon>Burkholderiaceae</taxon>
        <taxon>Trinickia</taxon>
    </lineage>
</organism>
<dbReference type="InterPro" id="IPR053176">
    <property type="entry name" value="T6SS_TssE1-like"/>
</dbReference>
<keyword evidence="3" id="KW-1185">Reference proteome</keyword>
<dbReference type="Pfam" id="PF04965">
    <property type="entry name" value="GPW_gp25"/>
    <property type="match status" value="1"/>
</dbReference>
<feature type="domain" description="IraD/Gp25-like" evidence="1">
    <location>
        <begin position="50"/>
        <end position="151"/>
    </location>
</feature>
<dbReference type="RefSeq" id="WP_102611386.1">
    <property type="nucleotide sequence ID" value="NZ_CADIKD010000005.1"/>
</dbReference>
<dbReference type="InterPro" id="IPR007048">
    <property type="entry name" value="IraD/Gp25-like"/>
</dbReference>